<dbReference type="STRING" id="550447.SAMN05428946_2565"/>
<accession>A0A1U7PPN6</accession>
<reference evidence="2" key="1">
    <citation type="submission" date="2017-01" db="EMBL/GenBank/DDBJ databases">
        <authorList>
            <person name="Varghese N."/>
            <person name="Submissions S."/>
        </authorList>
    </citation>
    <scope>NUCLEOTIDE SEQUENCE [LARGE SCALE GENOMIC DNA]</scope>
    <source>
        <strain evidence="2">MNA4</strain>
    </source>
</reference>
<dbReference type="Proteomes" id="UP000187550">
    <property type="component" value="Unassembled WGS sequence"/>
</dbReference>
<sequence>MTFRPPLYTINDGTLIFKTDYIGKAGINANGNIQ</sequence>
<organism evidence="1 2">
    <name type="scientific">Edaphobacillus lindanitolerans</name>
    <dbReference type="NCBI Taxonomy" id="550447"/>
    <lineage>
        <taxon>Bacteria</taxon>
        <taxon>Bacillati</taxon>
        <taxon>Bacillota</taxon>
        <taxon>Bacilli</taxon>
        <taxon>Bacillales</taxon>
        <taxon>Bacillaceae</taxon>
        <taxon>Edaphobacillus</taxon>
    </lineage>
</organism>
<proteinExistence type="predicted"/>
<gene>
    <name evidence="1" type="ORF">SAMN05428946_2565</name>
</gene>
<protein>
    <submittedName>
        <fullName evidence="1">Uncharacterized protein</fullName>
    </submittedName>
</protein>
<dbReference type="EMBL" id="FTPL01000004">
    <property type="protein sequence ID" value="SIT91011.1"/>
    <property type="molecule type" value="Genomic_DNA"/>
</dbReference>
<name>A0A1U7PPN6_9BACI</name>
<keyword evidence="2" id="KW-1185">Reference proteome</keyword>
<evidence type="ECO:0000313" key="2">
    <source>
        <dbReference type="Proteomes" id="UP000187550"/>
    </source>
</evidence>
<evidence type="ECO:0000313" key="1">
    <source>
        <dbReference type="EMBL" id="SIT91011.1"/>
    </source>
</evidence>
<dbReference type="AlphaFoldDB" id="A0A1U7PPN6"/>